<dbReference type="CDD" id="cd00350">
    <property type="entry name" value="rubredoxin_like"/>
    <property type="match status" value="1"/>
</dbReference>
<comment type="caution">
    <text evidence="3">The sequence shown here is derived from an EMBL/GenBank/DDBJ whole genome shotgun (WGS) entry which is preliminary data.</text>
</comment>
<dbReference type="InterPro" id="IPR001623">
    <property type="entry name" value="DnaJ_domain"/>
</dbReference>
<dbReference type="InterPro" id="IPR050817">
    <property type="entry name" value="DjlA_DnaK_co-chaperone"/>
</dbReference>
<evidence type="ECO:0000313" key="3">
    <source>
        <dbReference type="EMBL" id="HHJ52903.1"/>
    </source>
</evidence>
<name>A0A7V5UF36_CALAY</name>
<keyword evidence="1" id="KW-0812">Transmembrane</keyword>
<dbReference type="Gene3D" id="1.10.287.110">
    <property type="entry name" value="DnaJ domain"/>
    <property type="match status" value="1"/>
</dbReference>
<dbReference type="InterPro" id="IPR036869">
    <property type="entry name" value="J_dom_sf"/>
</dbReference>
<dbReference type="Pfam" id="PF00226">
    <property type="entry name" value="DnaJ"/>
    <property type="match status" value="1"/>
</dbReference>
<dbReference type="PRINTS" id="PR00625">
    <property type="entry name" value="JDOMAIN"/>
</dbReference>
<dbReference type="Gene3D" id="1.10.3680.10">
    <property type="entry name" value="TerB-like"/>
    <property type="match status" value="1"/>
</dbReference>
<dbReference type="AlphaFoldDB" id="A0A7V5UF36"/>
<dbReference type="CDD" id="cd06257">
    <property type="entry name" value="DnaJ"/>
    <property type="match status" value="1"/>
</dbReference>
<sequence>MGFWGKALGIGFGFMVGGPLGAIIGGALGHMYDKQAEQLTGAGGVRCPHCGHIVHPLPDGHCPVCGLEIYDHPLESSFDRQFVFYVSLASLAAKMAKADGVVTKDEVQAFDQFVRNELRLNAEERKIIARLFNEAKNSPQDYRDFARQFRQLIGHQREVLHTMVHLLFRIAMADGAFHPAEEAYIREVSRIFGLSQMEYDQIAALFIQKNDRAYKILGLTPQATDEQVRAAYKNLVREYHPDKLIAKGVPEDFIKIANEKMAEINNAYDQICKERGL</sequence>
<evidence type="ECO:0000259" key="2">
    <source>
        <dbReference type="PROSITE" id="PS50076"/>
    </source>
</evidence>
<proteinExistence type="predicted"/>
<keyword evidence="1" id="KW-0472">Membrane</keyword>
<dbReference type="SMART" id="SM00271">
    <property type="entry name" value="DnaJ"/>
    <property type="match status" value="1"/>
</dbReference>
<gene>
    <name evidence="3" type="ORF">ENJ89_06890</name>
</gene>
<dbReference type="SUPFAM" id="SSF158682">
    <property type="entry name" value="TerB-like"/>
    <property type="match status" value="1"/>
</dbReference>
<dbReference type="SUPFAM" id="SSF46565">
    <property type="entry name" value="Chaperone J-domain"/>
    <property type="match status" value="1"/>
</dbReference>
<keyword evidence="1" id="KW-1133">Transmembrane helix</keyword>
<feature type="transmembrane region" description="Helical" evidence="1">
    <location>
        <begin position="7"/>
        <end position="32"/>
    </location>
</feature>
<accession>A0A7V5UF36</accession>
<protein>
    <recommendedName>
        <fullName evidence="2">J domain-containing protein</fullName>
    </recommendedName>
</protein>
<dbReference type="Pfam" id="PF05099">
    <property type="entry name" value="TerB"/>
    <property type="match status" value="1"/>
</dbReference>
<dbReference type="Proteomes" id="UP000886124">
    <property type="component" value="Unassembled WGS sequence"/>
</dbReference>
<evidence type="ECO:0000256" key="1">
    <source>
        <dbReference type="SAM" id="Phobius"/>
    </source>
</evidence>
<dbReference type="InterPro" id="IPR007791">
    <property type="entry name" value="DjlA_N"/>
</dbReference>
<dbReference type="PANTHER" id="PTHR24074">
    <property type="entry name" value="CO-CHAPERONE PROTEIN DJLA"/>
    <property type="match status" value="1"/>
</dbReference>
<dbReference type="PROSITE" id="PS50076">
    <property type="entry name" value="DNAJ_2"/>
    <property type="match status" value="1"/>
</dbReference>
<dbReference type="EMBL" id="DROD01000457">
    <property type="protein sequence ID" value="HHJ52903.1"/>
    <property type="molecule type" value="Genomic_DNA"/>
</dbReference>
<feature type="domain" description="J" evidence="2">
    <location>
        <begin position="212"/>
        <end position="276"/>
    </location>
</feature>
<reference evidence="3" key="1">
    <citation type="journal article" date="2020" name="mSystems">
        <title>Genome- and Community-Level Interaction Insights into Carbon Utilization and Element Cycling Functions of Hydrothermarchaeota in Hydrothermal Sediment.</title>
        <authorList>
            <person name="Zhou Z."/>
            <person name="Liu Y."/>
            <person name="Xu W."/>
            <person name="Pan J."/>
            <person name="Luo Z.H."/>
            <person name="Li M."/>
        </authorList>
    </citation>
    <scope>NUCLEOTIDE SEQUENCE [LARGE SCALE GENOMIC DNA]</scope>
    <source>
        <strain evidence="3">HyVt-527</strain>
    </source>
</reference>
<organism evidence="3">
    <name type="scientific">Caldithrix abyssi</name>
    <dbReference type="NCBI Taxonomy" id="187145"/>
    <lineage>
        <taxon>Bacteria</taxon>
        <taxon>Pseudomonadati</taxon>
        <taxon>Calditrichota</taxon>
        <taxon>Calditrichia</taxon>
        <taxon>Calditrichales</taxon>
        <taxon>Calditrichaceae</taxon>
        <taxon>Caldithrix</taxon>
    </lineage>
</organism>
<dbReference type="InterPro" id="IPR029024">
    <property type="entry name" value="TerB-like"/>
</dbReference>
<dbReference type="CDD" id="cd07316">
    <property type="entry name" value="terB_like_DjlA"/>
    <property type="match status" value="1"/>
</dbReference>